<reference evidence="1 2" key="1">
    <citation type="submission" date="2014-04" db="EMBL/GenBank/DDBJ databases">
        <authorList>
            <consortium name="DOE Joint Genome Institute"/>
            <person name="Kuo A."/>
            <person name="Martino E."/>
            <person name="Perotto S."/>
            <person name="Kohler A."/>
            <person name="Nagy L.G."/>
            <person name="Floudas D."/>
            <person name="Copeland A."/>
            <person name="Barry K.W."/>
            <person name="Cichocki N."/>
            <person name="Veneault-Fourrey C."/>
            <person name="LaButti K."/>
            <person name="Lindquist E.A."/>
            <person name="Lipzen A."/>
            <person name="Lundell T."/>
            <person name="Morin E."/>
            <person name="Murat C."/>
            <person name="Sun H."/>
            <person name="Tunlid A."/>
            <person name="Henrissat B."/>
            <person name="Grigoriev I.V."/>
            <person name="Hibbett D.S."/>
            <person name="Martin F."/>
            <person name="Nordberg H.P."/>
            <person name="Cantor M.N."/>
            <person name="Hua S.X."/>
        </authorList>
    </citation>
    <scope>NUCLEOTIDE SEQUENCE [LARGE SCALE GENOMIC DNA]</scope>
    <source>
        <strain evidence="1 2">Zn</strain>
    </source>
</reference>
<dbReference type="HOGENOM" id="CLU_083352_1_0_1"/>
<keyword evidence="2" id="KW-1185">Reference proteome</keyword>
<accession>A0A0C3DBI5</accession>
<dbReference type="EMBL" id="KN832879">
    <property type="protein sequence ID" value="KIM99292.1"/>
    <property type="molecule type" value="Genomic_DNA"/>
</dbReference>
<gene>
    <name evidence="1" type="ORF">OIDMADRAFT_30906</name>
</gene>
<evidence type="ECO:0000313" key="2">
    <source>
        <dbReference type="Proteomes" id="UP000054321"/>
    </source>
</evidence>
<proteinExistence type="predicted"/>
<reference evidence="2" key="2">
    <citation type="submission" date="2015-01" db="EMBL/GenBank/DDBJ databases">
        <title>Evolutionary Origins and Diversification of the Mycorrhizal Mutualists.</title>
        <authorList>
            <consortium name="DOE Joint Genome Institute"/>
            <consortium name="Mycorrhizal Genomics Consortium"/>
            <person name="Kohler A."/>
            <person name="Kuo A."/>
            <person name="Nagy L.G."/>
            <person name="Floudas D."/>
            <person name="Copeland A."/>
            <person name="Barry K.W."/>
            <person name="Cichocki N."/>
            <person name="Veneault-Fourrey C."/>
            <person name="LaButti K."/>
            <person name="Lindquist E.A."/>
            <person name="Lipzen A."/>
            <person name="Lundell T."/>
            <person name="Morin E."/>
            <person name="Murat C."/>
            <person name="Riley R."/>
            <person name="Ohm R."/>
            <person name="Sun H."/>
            <person name="Tunlid A."/>
            <person name="Henrissat B."/>
            <person name="Grigoriev I.V."/>
            <person name="Hibbett D.S."/>
            <person name="Martin F."/>
        </authorList>
    </citation>
    <scope>NUCLEOTIDE SEQUENCE [LARGE SCALE GENOMIC DNA]</scope>
    <source>
        <strain evidence="2">Zn</strain>
    </source>
</reference>
<dbReference type="STRING" id="913774.A0A0C3DBI5"/>
<dbReference type="Proteomes" id="UP000054321">
    <property type="component" value="Unassembled WGS sequence"/>
</dbReference>
<organism evidence="1 2">
    <name type="scientific">Oidiodendron maius (strain Zn)</name>
    <dbReference type="NCBI Taxonomy" id="913774"/>
    <lineage>
        <taxon>Eukaryota</taxon>
        <taxon>Fungi</taxon>
        <taxon>Dikarya</taxon>
        <taxon>Ascomycota</taxon>
        <taxon>Pezizomycotina</taxon>
        <taxon>Leotiomycetes</taxon>
        <taxon>Leotiomycetes incertae sedis</taxon>
        <taxon>Myxotrichaceae</taxon>
        <taxon>Oidiodendron</taxon>
    </lineage>
</organism>
<dbReference type="InParanoid" id="A0A0C3DBI5"/>
<dbReference type="OrthoDB" id="5413269at2759"/>
<evidence type="ECO:0000313" key="1">
    <source>
        <dbReference type="EMBL" id="KIM99292.1"/>
    </source>
</evidence>
<protein>
    <submittedName>
        <fullName evidence="1">Uncharacterized protein</fullName>
    </submittedName>
</protein>
<dbReference type="AlphaFoldDB" id="A0A0C3DBI5"/>
<sequence>MANFSITIKNESGESQDYLLFMKQPKTTGLDSKDVYTNVYLTSPGVQSGPKHEGHCKFSLHKDYYAVTGTSPSPLAQDVQIETGTSASVTLAAPGVPGSQVFMSAPNDSPFWDDTRASTTTAASAFAIKTDDSFQTGNKNNIYIGMGGKDPNDSTNILPVATFVAHPSATCLVWPHIIYYISTGSYQAGTIIDVATLGNVLEVNFTGAVKTDVVYVHNANGDYVLQ</sequence>
<name>A0A0C3DBI5_OIDMZ</name>